<dbReference type="STRING" id="1399860.A0A2C5XE75"/>
<dbReference type="EMBL" id="NJET01000210">
    <property type="protein sequence ID" value="PHH59388.1"/>
    <property type="molecule type" value="Genomic_DNA"/>
</dbReference>
<protein>
    <submittedName>
        <fullName evidence="2">Uncharacterized protein</fullName>
    </submittedName>
</protein>
<dbReference type="OrthoDB" id="4500473at2759"/>
<accession>A0A2C5XE75</accession>
<dbReference type="AlphaFoldDB" id="A0A2C5XE75"/>
<evidence type="ECO:0000313" key="3">
    <source>
        <dbReference type="Proteomes" id="UP000226192"/>
    </source>
</evidence>
<feature type="region of interest" description="Disordered" evidence="1">
    <location>
        <begin position="241"/>
        <end position="260"/>
    </location>
</feature>
<dbReference type="Proteomes" id="UP000226192">
    <property type="component" value="Unassembled WGS sequence"/>
</dbReference>
<comment type="caution">
    <text evidence="2">The sequence shown here is derived from an EMBL/GenBank/DDBJ whole genome shotgun (WGS) entry which is preliminary data.</text>
</comment>
<feature type="compositionally biased region" description="Acidic residues" evidence="1">
    <location>
        <begin position="243"/>
        <end position="260"/>
    </location>
</feature>
<keyword evidence="3" id="KW-1185">Reference proteome</keyword>
<sequence>MVFPKTYFTLPTTVYQPNDLIRLGQVIKDPTLPFERLAVPPELKGKLTPRCAVIKDFAVTSKQSHTVCVGLMAQILDVIKGEISAARSVQDSLSWEASLLETHFFEPTEDASGLIEQLQQDKAVRQWLRKLRLPGRSAYVITGLKVAHSPGLVEYTSSHKLDIEAQLKAMVTVQPSMGAQGAEAKASQSTDTTAEVKGTPADSYVFAYQLRRIRSNLFTGKTRVGDLRRGGDLYGVDDAVHESDEDASDSDDCYLDSSDDDQDLSANATTLCLDEQDFGTELPETAFEKHIVGSGDSQEGYMLVSAL</sequence>
<evidence type="ECO:0000313" key="2">
    <source>
        <dbReference type="EMBL" id="PHH59388.1"/>
    </source>
</evidence>
<gene>
    <name evidence="2" type="ORF">CDD81_3327</name>
</gene>
<proteinExistence type="predicted"/>
<reference evidence="2 3" key="1">
    <citation type="submission" date="2017-06" db="EMBL/GenBank/DDBJ databases">
        <title>Ant-infecting Ophiocordyceps genomes reveal a high diversity of potential behavioral manipulation genes and a possible major role for enterotoxins.</title>
        <authorList>
            <person name="De Bekker C."/>
            <person name="Evans H.C."/>
            <person name="Brachmann A."/>
            <person name="Hughes D.P."/>
        </authorList>
    </citation>
    <scope>NUCLEOTIDE SEQUENCE [LARGE SCALE GENOMIC DNA]</scope>
    <source>
        <strain evidence="2 3">Map64</strain>
    </source>
</reference>
<name>A0A2C5XE75_9HYPO</name>
<organism evidence="2 3">
    <name type="scientific">Ophiocordyceps australis</name>
    <dbReference type="NCBI Taxonomy" id="1399860"/>
    <lineage>
        <taxon>Eukaryota</taxon>
        <taxon>Fungi</taxon>
        <taxon>Dikarya</taxon>
        <taxon>Ascomycota</taxon>
        <taxon>Pezizomycotina</taxon>
        <taxon>Sordariomycetes</taxon>
        <taxon>Hypocreomycetidae</taxon>
        <taxon>Hypocreales</taxon>
        <taxon>Ophiocordycipitaceae</taxon>
        <taxon>Ophiocordyceps</taxon>
    </lineage>
</organism>
<evidence type="ECO:0000256" key="1">
    <source>
        <dbReference type="SAM" id="MobiDB-lite"/>
    </source>
</evidence>